<protein>
    <recommendedName>
        <fullName evidence="3">Glycosyl hydrolase family 32 N-terminal domain-containing protein</fullName>
    </recommendedName>
</protein>
<gene>
    <name evidence="1" type="ORF">COU29_00960</name>
</gene>
<dbReference type="EMBL" id="PFBV01000003">
    <property type="protein sequence ID" value="PIT88346.1"/>
    <property type="molecule type" value="Genomic_DNA"/>
</dbReference>
<organism evidence="1 2">
    <name type="scientific">Candidatus Magasanikbacteria bacterium CG10_big_fil_rev_8_21_14_0_10_36_32</name>
    <dbReference type="NCBI Taxonomy" id="1974646"/>
    <lineage>
        <taxon>Bacteria</taxon>
        <taxon>Candidatus Magasanikiibacteriota</taxon>
    </lineage>
</organism>
<sequence>MKKILLIFIILILFVFLLLVLFWKIEYNPLAGFSRWNLEGTVIENQQDTNQNPDIIQLSNNCFRLYSHGTGTGSDGLMNIYSYKSCNGLNWEFEGERIHRAAMPAAILEDDGKIRLYFQRGFENDKQQALMMAISDDGLNFEVEKMPLLVTGQGELEGIKTIAHFEIIKLDKGYRMYFDEGGLVPSDFEKYKNENWTWPVWRIRSLYSEDGLNWVLDTGVRIDYEQEPLKYMQRAGSCAVIKEGNLYHMYFVAGFSPWEDLKQWRRWSWSGIYEAISENGLDWKIVDKNIFDKGTDPKILRMGDEIRIYISEGHREGGNSIDSYLKK</sequence>
<dbReference type="Proteomes" id="UP000231426">
    <property type="component" value="Unassembled WGS sequence"/>
</dbReference>
<dbReference type="InterPro" id="IPR023296">
    <property type="entry name" value="Glyco_hydro_beta-prop_sf"/>
</dbReference>
<dbReference type="SUPFAM" id="SSF75005">
    <property type="entry name" value="Arabinanase/levansucrase/invertase"/>
    <property type="match status" value="2"/>
</dbReference>
<evidence type="ECO:0000313" key="2">
    <source>
        <dbReference type="Proteomes" id="UP000231426"/>
    </source>
</evidence>
<name>A0A2M6W6E3_9BACT</name>
<comment type="caution">
    <text evidence="1">The sequence shown here is derived from an EMBL/GenBank/DDBJ whole genome shotgun (WGS) entry which is preliminary data.</text>
</comment>
<accession>A0A2M6W6E3</accession>
<dbReference type="AlphaFoldDB" id="A0A2M6W6E3"/>
<proteinExistence type="predicted"/>
<evidence type="ECO:0000313" key="1">
    <source>
        <dbReference type="EMBL" id="PIT88346.1"/>
    </source>
</evidence>
<evidence type="ECO:0008006" key="3">
    <source>
        <dbReference type="Google" id="ProtNLM"/>
    </source>
</evidence>
<dbReference type="Gene3D" id="2.115.10.20">
    <property type="entry name" value="Glycosyl hydrolase domain, family 43"/>
    <property type="match status" value="2"/>
</dbReference>
<reference evidence="2" key="1">
    <citation type="submission" date="2017-09" db="EMBL/GenBank/DDBJ databases">
        <title>Depth-based differentiation of microbial function through sediment-hosted aquifers and enrichment of novel symbionts in the deep terrestrial subsurface.</title>
        <authorList>
            <person name="Probst A.J."/>
            <person name="Ladd B."/>
            <person name="Jarett J.K."/>
            <person name="Geller-Mcgrath D.E."/>
            <person name="Sieber C.M.K."/>
            <person name="Emerson J.B."/>
            <person name="Anantharaman K."/>
            <person name="Thomas B.C."/>
            <person name="Malmstrom R."/>
            <person name="Stieglmeier M."/>
            <person name="Klingl A."/>
            <person name="Woyke T."/>
            <person name="Ryan C.M."/>
            <person name="Banfield J.F."/>
        </authorList>
    </citation>
    <scope>NUCLEOTIDE SEQUENCE [LARGE SCALE GENOMIC DNA]</scope>
</reference>